<dbReference type="AlphaFoldDB" id="A0A2T4C7I3"/>
<organism evidence="3 4">
    <name type="scientific">Trichoderma longibrachiatum ATCC 18648</name>
    <dbReference type="NCBI Taxonomy" id="983965"/>
    <lineage>
        <taxon>Eukaryota</taxon>
        <taxon>Fungi</taxon>
        <taxon>Dikarya</taxon>
        <taxon>Ascomycota</taxon>
        <taxon>Pezizomycotina</taxon>
        <taxon>Sordariomycetes</taxon>
        <taxon>Hypocreomycetidae</taxon>
        <taxon>Hypocreales</taxon>
        <taxon>Hypocreaceae</taxon>
        <taxon>Trichoderma</taxon>
    </lineage>
</organism>
<keyword evidence="4" id="KW-1185">Reference proteome</keyword>
<evidence type="ECO:0000313" key="3">
    <source>
        <dbReference type="EMBL" id="PTB77494.1"/>
    </source>
</evidence>
<protein>
    <recommendedName>
        <fullName evidence="5">Secreted protein</fullName>
    </recommendedName>
</protein>
<evidence type="ECO:0000313" key="4">
    <source>
        <dbReference type="Proteomes" id="UP000240760"/>
    </source>
</evidence>
<evidence type="ECO:0000256" key="1">
    <source>
        <dbReference type="SAM" id="MobiDB-lite"/>
    </source>
</evidence>
<dbReference type="Proteomes" id="UP000240760">
    <property type="component" value="Unassembled WGS sequence"/>
</dbReference>
<name>A0A2T4C7I3_TRILO</name>
<feature type="chain" id="PRO_5015679686" description="Secreted protein" evidence="2">
    <location>
        <begin position="26"/>
        <end position="117"/>
    </location>
</feature>
<evidence type="ECO:0008006" key="5">
    <source>
        <dbReference type="Google" id="ProtNLM"/>
    </source>
</evidence>
<proteinExistence type="predicted"/>
<feature type="region of interest" description="Disordered" evidence="1">
    <location>
        <begin position="64"/>
        <end position="117"/>
    </location>
</feature>
<sequence>MTTCPLHWKLNTWTLLLLLGDGTRSTHTITVLIVADLNHANYLFRELVVRLKHSLCVVVQVRSSSALKSSRPATAGSPVRHSKYRYSRSLDAPEAGVAPPQGQAESLDRLGGLALGA</sequence>
<gene>
    <name evidence="3" type="ORF">M440DRAFT_1390802</name>
</gene>
<feature type="signal peptide" evidence="2">
    <location>
        <begin position="1"/>
        <end position="25"/>
    </location>
</feature>
<evidence type="ECO:0000256" key="2">
    <source>
        <dbReference type="SAM" id="SignalP"/>
    </source>
</evidence>
<dbReference type="EMBL" id="KZ679130">
    <property type="protein sequence ID" value="PTB77494.1"/>
    <property type="molecule type" value="Genomic_DNA"/>
</dbReference>
<accession>A0A2T4C7I3</accession>
<keyword evidence="2" id="KW-0732">Signal</keyword>
<reference evidence="3 4" key="1">
    <citation type="submission" date="2016-07" db="EMBL/GenBank/DDBJ databases">
        <title>Multiple horizontal gene transfer events from other fungi enriched the ability of initially mycotrophic Trichoderma (Ascomycota) to feed on dead plant biomass.</title>
        <authorList>
            <consortium name="DOE Joint Genome Institute"/>
            <person name="Aerts A."/>
            <person name="Atanasova L."/>
            <person name="Chenthamara K."/>
            <person name="Zhang J."/>
            <person name="Grujic M."/>
            <person name="Henrissat B."/>
            <person name="Kuo A."/>
            <person name="Salamov A."/>
            <person name="Lipzen A."/>
            <person name="Labutti K."/>
            <person name="Barry K."/>
            <person name="Miao Y."/>
            <person name="Rahimi M.J."/>
            <person name="Shen Q."/>
            <person name="Grigoriev I.V."/>
            <person name="Kubicek C.P."/>
            <person name="Druzhinina I.S."/>
        </authorList>
    </citation>
    <scope>NUCLEOTIDE SEQUENCE [LARGE SCALE GENOMIC DNA]</scope>
    <source>
        <strain evidence="3 4">ATCC 18648</strain>
    </source>
</reference>